<evidence type="ECO:0000313" key="1">
    <source>
        <dbReference type="EMBL" id="CAL1400626.1"/>
    </source>
</evidence>
<evidence type="ECO:0000313" key="2">
    <source>
        <dbReference type="Proteomes" id="UP001497516"/>
    </source>
</evidence>
<sequence length="95" mass="10950">MFGVDGHCLNWWKRRKKGQAAPIVKKRDENPLQKGKLESQKSKEAMACTIDYGYCYEGIDGKNYKWKQEADYTAVIVFIMEIDSFLLPPALMNLS</sequence>
<dbReference type="AlphaFoldDB" id="A0AAV2FQI6"/>
<protein>
    <submittedName>
        <fullName evidence="1">Uncharacterized protein</fullName>
    </submittedName>
</protein>
<reference evidence="1 2" key="1">
    <citation type="submission" date="2024-04" db="EMBL/GenBank/DDBJ databases">
        <authorList>
            <person name="Fracassetti M."/>
        </authorList>
    </citation>
    <scope>NUCLEOTIDE SEQUENCE [LARGE SCALE GENOMIC DNA]</scope>
</reference>
<dbReference type="EMBL" id="OZ034820">
    <property type="protein sequence ID" value="CAL1400626.1"/>
    <property type="molecule type" value="Genomic_DNA"/>
</dbReference>
<organism evidence="1 2">
    <name type="scientific">Linum trigynum</name>
    <dbReference type="NCBI Taxonomy" id="586398"/>
    <lineage>
        <taxon>Eukaryota</taxon>
        <taxon>Viridiplantae</taxon>
        <taxon>Streptophyta</taxon>
        <taxon>Embryophyta</taxon>
        <taxon>Tracheophyta</taxon>
        <taxon>Spermatophyta</taxon>
        <taxon>Magnoliopsida</taxon>
        <taxon>eudicotyledons</taxon>
        <taxon>Gunneridae</taxon>
        <taxon>Pentapetalae</taxon>
        <taxon>rosids</taxon>
        <taxon>fabids</taxon>
        <taxon>Malpighiales</taxon>
        <taxon>Linaceae</taxon>
        <taxon>Linum</taxon>
    </lineage>
</organism>
<gene>
    <name evidence="1" type="ORF">LTRI10_LOCUS40740</name>
</gene>
<dbReference type="Proteomes" id="UP001497516">
    <property type="component" value="Chromosome 7"/>
</dbReference>
<accession>A0AAV2FQI6</accession>
<name>A0AAV2FQI6_9ROSI</name>
<proteinExistence type="predicted"/>
<keyword evidence="2" id="KW-1185">Reference proteome</keyword>